<comment type="caution">
    <text evidence="2">The sequence shown here is derived from an EMBL/GenBank/DDBJ whole genome shotgun (WGS) entry which is preliminary data.</text>
</comment>
<name>A0ABX1LTG2_9CYAN</name>
<evidence type="ECO:0000259" key="1">
    <source>
        <dbReference type="Pfam" id="PF01584"/>
    </source>
</evidence>
<dbReference type="RefSeq" id="WP_169363649.1">
    <property type="nucleotide sequence ID" value="NZ_JAAVJL010000001.1"/>
</dbReference>
<dbReference type="Proteomes" id="UP000738376">
    <property type="component" value="Unassembled WGS sequence"/>
</dbReference>
<reference evidence="2 3" key="1">
    <citation type="submission" date="2020-03" db="EMBL/GenBank/DDBJ databases">
        <title>Draft Genome Sequence of 2-Methylisoborneol Producing Pseudanabaena yagii Strain GIHE-NHR1 Isolated from North Han River in South Korea.</title>
        <authorList>
            <person name="Jeong J."/>
        </authorList>
    </citation>
    <scope>NUCLEOTIDE SEQUENCE [LARGE SCALE GENOMIC DNA]</scope>
    <source>
        <strain evidence="2 3">GIHE-NHR1</strain>
    </source>
</reference>
<evidence type="ECO:0000313" key="3">
    <source>
        <dbReference type="Proteomes" id="UP000738376"/>
    </source>
</evidence>
<evidence type="ECO:0000313" key="2">
    <source>
        <dbReference type="EMBL" id="NMF58795.1"/>
    </source>
</evidence>
<dbReference type="InterPro" id="IPR036061">
    <property type="entry name" value="CheW-like_dom_sf"/>
</dbReference>
<dbReference type="Pfam" id="PF01584">
    <property type="entry name" value="CheW"/>
    <property type="match status" value="1"/>
</dbReference>
<feature type="domain" description="CheW-like" evidence="1">
    <location>
        <begin position="22"/>
        <end position="163"/>
    </location>
</feature>
<dbReference type="EMBL" id="JAAVJL010000001">
    <property type="protein sequence ID" value="NMF58795.1"/>
    <property type="molecule type" value="Genomic_DNA"/>
</dbReference>
<keyword evidence="3" id="KW-1185">Reference proteome</keyword>
<proteinExistence type="predicted"/>
<organism evidence="2 3">
    <name type="scientific">Pseudanabaena yagii GIHE-NHR1</name>
    <dbReference type="NCBI Taxonomy" id="2722753"/>
    <lineage>
        <taxon>Bacteria</taxon>
        <taxon>Bacillati</taxon>
        <taxon>Cyanobacteriota</taxon>
        <taxon>Cyanophyceae</taxon>
        <taxon>Pseudanabaenales</taxon>
        <taxon>Pseudanabaenaceae</taxon>
        <taxon>Pseudanabaena</taxon>
        <taxon>Pseudanabaena yagii</taxon>
    </lineage>
</organism>
<dbReference type="InterPro" id="IPR002545">
    <property type="entry name" value="CheW-lke_dom"/>
</dbReference>
<protein>
    <recommendedName>
        <fullName evidence="1">CheW-like domain-containing protein</fullName>
    </recommendedName>
</protein>
<gene>
    <name evidence="2" type="ORF">HC246_12370</name>
</gene>
<dbReference type="SUPFAM" id="SSF50341">
    <property type="entry name" value="CheW-like"/>
    <property type="match status" value="1"/>
</dbReference>
<accession>A0ABX1LTG2</accession>
<sequence length="176" mass="19736">MPAISSLRSQRLLELRPDIGLQYVAFRLRIAWFILPIESIYRAIPLEKQVPKITAAGENIPIIDLGKLLFSQIKFQSSDIQQLVVNGAVVAAKPSLIVARNQTDHLVGILSNSQPALQRVSQDEIVSLPTTYSQRWKVDFITSMTLPNKDRPSLFMIDSDRLADTVLKRSSAPEKQ</sequence>